<proteinExistence type="predicted"/>
<evidence type="ECO:0000313" key="2">
    <source>
        <dbReference type="EMBL" id="MBB5472873.1"/>
    </source>
</evidence>
<reference evidence="1 3" key="1">
    <citation type="submission" date="2019-07" db="EMBL/GenBank/DDBJ databases">
        <title>Whole genome shotgun sequence of Cellulomonas hominis NBRC 16055.</title>
        <authorList>
            <person name="Hosoyama A."/>
            <person name="Uohara A."/>
            <person name="Ohji S."/>
            <person name="Ichikawa N."/>
        </authorList>
    </citation>
    <scope>NUCLEOTIDE SEQUENCE [LARGE SCALE GENOMIC DNA]</scope>
    <source>
        <strain evidence="1 3">NBRC 16055</strain>
    </source>
</reference>
<evidence type="ECO:0000313" key="1">
    <source>
        <dbReference type="EMBL" id="GEL46968.1"/>
    </source>
</evidence>
<dbReference type="Gene3D" id="1.20.120.1630">
    <property type="match status" value="1"/>
</dbReference>
<dbReference type="GO" id="GO:0008168">
    <property type="term" value="F:methyltransferase activity"/>
    <property type="evidence" value="ECO:0007669"/>
    <property type="project" value="UniProtKB-KW"/>
</dbReference>
<dbReference type="AlphaFoldDB" id="A0A511FGI5"/>
<name>A0A511FGI5_9CELL</name>
<keyword evidence="2" id="KW-0808">Transferase</keyword>
<dbReference type="OrthoDB" id="941586at2"/>
<reference evidence="2 4" key="2">
    <citation type="submission" date="2020-08" db="EMBL/GenBank/DDBJ databases">
        <title>Sequencing the genomes of 1000 actinobacteria strains.</title>
        <authorList>
            <person name="Klenk H.-P."/>
        </authorList>
    </citation>
    <scope>NUCLEOTIDE SEQUENCE [LARGE SCALE GENOMIC DNA]</scope>
    <source>
        <strain evidence="2 4">DSM 9581</strain>
    </source>
</reference>
<evidence type="ECO:0000313" key="3">
    <source>
        <dbReference type="Proteomes" id="UP000321723"/>
    </source>
</evidence>
<dbReference type="EMBL" id="JACHDN010000001">
    <property type="protein sequence ID" value="MBB5472873.1"/>
    <property type="molecule type" value="Genomic_DNA"/>
</dbReference>
<sequence length="168" mass="17291">MSLRTAPALPPVAVAAAAGALQLAVSRRTRPTPGSLAAAALPAAAAACLLGDALVRFRRARTTVDPTAPAAASVLVVSGANRVSRNPMYLGMAAALLAHAVARRSAVALVPVAGFVGVLITGQIAAEEMALDARFGEQYARYRAEVPRWADLRSVRALVAAARAVKFR</sequence>
<dbReference type="GO" id="GO:0032259">
    <property type="term" value="P:methylation"/>
    <property type="evidence" value="ECO:0007669"/>
    <property type="project" value="UniProtKB-KW"/>
</dbReference>
<protein>
    <submittedName>
        <fullName evidence="2">Protein-S-isoprenylcysteine O-methyltransferase Ste14</fullName>
    </submittedName>
</protein>
<dbReference type="EMBL" id="BJVQ01000027">
    <property type="protein sequence ID" value="GEL46968.1"/>
    <property type="molecule type" value="Genomic_DNA"/>
</dbReference>
<dbReference type="Proteomes" id="UP000321723">
    <property type="component" value="Unassembled WGS sequence"/>
</dbReference>
<evidence type="ECO:0000313" key="4">
    <source>
        <dbReference type="Proteomes" id="UP000564629"/>
    </source>
</evidence>
<gene>
    <name evidence="1" type="ORF">CHO01_20840</name>
    <name evidence="2" type="ORF">HNR08_001609</name>
</gene>
<dbReference type="Proteomes" id="UP000564629">
    <property type="component" value="Unassembled WGS sequence"/>
</dbReference>
<comment type="caution">
    <text evidence="1">The sequence shown here is derived from an EMBL/GenBank/DDBJ whole genome shotgun (WGS) entry which is preliminary data.</text>
</comment>
<accession>A0A511FGI5</accession>
<keyword evidence="2" id="KW-0489">Methyltransferase</keyword>
<organism evidence="1 3">
    <name type="scientific">Cellulomonas hominis</name>
    <dbReference type="NCBI Taxonomy" id="156981"/>
    <lineage>
        <taxon>Bacteria</taxon>
        <taxon>Bacillati</taxon>
        <taxon>Actinomycetota</taxon>
        <taxon>Actinomycetes</taxon>
        <taxon>Micrococcales</taxon>
        <taxon>Cellulomonadaceae</taxon>
        <taxon>Cellulomonas</taxon>
    </lineage>
</organism>
<keyword evidence="3" id="KW-1185">Reference proteome</keyword>